<dbReference type="AlphaFoldDB" id="A0A914QWX1"/>
<feature type="chain" id="PRO_5037297060" evidence="1">
    <location>
        <begin position="17"/>
        <end position="304"/>
    </location>
</feature>
<name>A0A914QWX1_9BILA</name>
<proteinExistence type="predicted"/>
<dbReference type="Gene3D" id="3.10.100.10">
    <property type="entry name" value="Mannose-Binding Protein A, subunit A"/>
    <property type="match status" value="2"/>
</dbReference>
<dbReference type="PROSITE" id="PS50041">
    <property type="entry name" value="C_TYPE_LECTIN_2"/>
    <property type="match status" value="2"/>
</dbReference>
<accession>A0A914QWX1</accession>
<dbReference type="Pfam" id="PF00059">
    <property type="entry name" value="Lectin_C"/>
    <property type="match status" value="2"/>
</dbReference>
<dbReference type="CDD" id="cd00037">
    <property type="entry name" value="CLECT"/>
    <property type="match status" value="1"/>
</dbReference>
<feature type="domain" description="C-type lectin" evidence="2">
    <location>
        <begin position="27"/>
        <end position="140"/>
    </location>
</feature>
<protein>
    <submittedName>
        <fullName evidence="4">C-type lectin domain-containing protein</fullName>
    </submittedName>
</protein>
<dbReference type="SMART" id="SM00034">
    <property type="entry name" value="CLECT"/>
    <property type="match status" value="2"/>
</dbReference>
<dbReference type="InterPro" id="IPR016186">
    <property type="entry name" value="C-type_lectin-like/link_sf"/>
</dbReference>
<feature type="signal peptide" evidence="1">
    <location>
        <begin position="1"/>
        <end position="16"/>
    </location>
</feature>
<dbReference type="InterPro" id="IPR016187">
    <property type="entry name" value="CTDL_fold"/>
</dbReference>
<feature type="domain" description="C-type lectin" evidence="2">
    <location>
        <begin position="172"/>
        <end position="281"/>
    </location>
</feature>
<reference evidence="4" key="1">
    <citation type="submission" date="2022-11" db="UniProtKB">
        <authorList>
            <consortium name="WormBaseParasite"/>
        </authorList>
    </citation>
    <scope>IDENTIFICATION</scope>
</reference>
<evidence type="ECO:0000259" key="2">
    <source>
        <dbReference type="PROSITE" id="PS50041"/>
    </source>
</evidence>
<keyword evidence="3" id="KW-1185">Reference proteome</keyword>
<evidence type="ECO:0000313" key="4">
    <source>
        <dbReference type="WBParaSite" id="PDA_v2.g8771.t1"/>
    </source>
</evidence>
<dbReference type="InterPro" id="IPR050111">
    <property type="entry name" value="C-type_lectin/snaclec_domain"/>
</dbReference>
<dbReference type="InterPro" id="IPR001304">
    <property type="entry name" value="C-type_lectin-like"/>
</dbReference>
<dbReference type="SUPFAM" id="SSF56436">
    <property type="entry name" value="C-type lectin-like"/>
    <property type="match status" value="2"/>
</dbReference>
<sequence>MLFLFLLLIFIVPIKACPNQSIPSYRNSSICYYLNNTKTDFIDAEGICIGFGGHLPSVHDMFENLFLSEKAHTNFTNSDDFWFGANNLVGNWSWMDNTPFVFSDWGKGEPKNISNCGAIRIQDGKWITDDCFNVKPFICKAYVPSILSTTTKTTTTSTKPKICPPSWTFYKYTGFCYKVFDNATWQDAEKRCNIDKANLASIHCFEEAEFVADLAYWPGADAYDLLKQALIGLYTEDNNTHWQWTDGTPFDYPNWATNNPNNPGKENCGEVFLESYMSIWKAGQFSNIPCSAVVSKFVCKKSPQ</sequence>
<evidence type="ECO:0000256" key="1">
    <source>
        <dbReference type="SAM" id="SignalP"/>
    </source>
</evidence>
<dbReference type="WBParaSite" id="PDA_v2.g8771.t1">
    <property type="protein sequence ID" value="PDA_v2.g8771.t1"/>
    <property type="gene ID" value="PDA_v2.g8771"/>
</dbReference>
<organism evidence="3 4">
    <name type="scientific">Panagrolaimus davidi</name>
    <dbReference type="NCBI Taxonomy" id="227884"/>
    <lineage>
        <taxon>Eukaryota</taxon>
        <taxon>Metazoa</taxon>
        <taxon>Ecdysozoa</taxon>
        <taxon>Nematoda</taxon>
        <taxon>Chromadorea</taxon>
        <taxon>Rhabditida</taxon>
        <taxon>Tylenchina</taxon>
        <taxon>Panagrolaimomorpha</taxon>
        <taxon>Panagrolaimoidea</taxon>
        <taxon>Panagrolaimidae</taxon>
        <taxon>Panagrolaimus</taxon>
    </lineage>
</organism>
<dbReference type="PANTHER" id="PTHR22803">
    <property type="entry name" value="MANNOSE, PHOSPHOLIPASE, LECTIN RECEPTOR RELATED"/>
    <property type="match status" value="1"/>
</dbReference>
<dbReference type="Proteomes" id="UP000887578">
    <property type="component" value="Unplaced"/>
</dbReference>
<evidence type="ECO:0000313" key="3">
    <source>
        <dbReference type="Proteomes" id="UP000887578"/>
    </source>
</evidence>
<keyword evidence="1" id="KW-0732">Signal</keyword>